<keyword evidence="10" id="KW-0129">CBS domain</keyword>
<feature type="transmembrane region" description="Helical" evidence="11">
    <location>
        <begin position="207"/>
        <end position="227"/>
    </location>
</feature>
<comment type="subcellular location">
    <subcellularLocation>
        <location evidence="1">Membrane</location>
        <topology evidence="1">Multi-pass membrane protein</topology>
    </subcellularLocation>
</comment>
<evidence type="ECO:0000256" key="6">
    <source>
        <dbReference type="ARBA" id="ARBA00023136"/>
    </source>
</evidence>
<proteinExistence type="predicted"/>
<dbReference type="PANTHER" id="PTHR43427:SF6">
    <property type="entry name" value="CHLORIDE CHANNEL PROTEIN CLC-E"/>
    <property type="match status" value="1"/>
</dbReference>
<keyword evidence="5" id="KW-0406">Ion transport</keyword>
<keyword evidence="2" id="KW-0813">Transport</keyword>
<evidence type="ECO:0000256" key="10">
    <source>
        <dbReference type="PROSITE-ProRule" id="PRU00703"/>
    </source>
</evidence>
<dbReference type="PROSITE" id="PS51371">
    <property type="entry name" value="CBS"/>
    <property type="match status" value="2"/>
</dbReference>
<sequence length="597" mass="65353">MHNISELKKKTHLDRIPVNRFFPFKIKLGETNVELLLACIVGIIAGYASVFFRFLLHQMHDFFFIVVYGWLSQISPYLLPLIPMFGAMLLIPFSLRYPGEINGYGMPKFLISVHLKGGLVRTRAIFIKIFTAAITISTGGAAGVEGPIALIGGAVGSSVGRFFEMGSQRLKVLIACGSAAGIAAQFNAPLAGVLFAQEIIMVGNFQLQTFGVIVIASGLATAISRAYYSAAPTFGNLEYTLNSLYELPFYILLGLIVGVLAYLFIRLFFGISDRFEQLKMHAQLKPIFGAFLVGLLGLINFGVLGDGYEVIIASLETSSGLTLAVVALLVVLKMIATSITLGSGNVGGVFAPCLFIGAMIGSTFGGILKFFLPGAGIQQGSYALVGMGAFLAAATHAPMTAIFLLFELTNNYQVIIPIMFASVIGVMVARHFCDDSLDSMELSRRGISLHAGREESILNSIQVESVMVREYETIRENMSFAEFMKFFPTSKSQYYPVMNEENRMTGVVSFQDIREILLEEGLEHLVVMKELAETRLIKLHPHDNLSEAIKKFGIKDIEAIPVVHPEDPGQLLGILKRKDVINAYNKAILMRELSQQH</sequence>
<evidence type="ECO:0000259" key="12">
    <source>
        <dbReference type="PROSITE" id="PS51371"/>
    </source>
</evidence>
<dbReference type="AlphaFoldDB" id="A0A2A4STF0"/>
<feature type="domain" description="CBS" evidence="12">
    <location>
        <begin position="467"/>
        <end position="523"/>
    </location>
</feature>
<dbReference type="InterPro" id="IPR000644">
    <property type="entry name" value="CBS_dom"/>
</dbReference>
<dbReference type="Pfam" id="PF00571">
    <property type="entry name" value="CBS"/>
    <property type="match status" value="2"/>
</dbReference>
<feature type="domain" description="CBS" evidence="12">
    <location>
        <begin position="532"/>
        <end position="593"/>
    </location>
</feature>
<dbReference type="InterPro" id="IPR050368">
    <property type="entry name" value="ClC-type_chloride_channel"/>
</dbReference>
<feature type="transmembrane region" description="Helical" evidence="11">
    <location>
        <begin position="310"/>
        <end position="332"/>
    </location>
</feature>
<evidence type="ECO:0000256" key="7">
    <source>
        <dbReference type="ARBA" id="ARBA00023173"/>
    </source>
</evidence>
<dbReference type="Gene3D" id="3.10.580.10">
    <property type="entry name" value="CBS-domain"/>
    <property type="match status" value="1"/>
</dbReference>
<dbReference type="SUPFAM" id="SSF54631">
    <property type="entry name" value="CBS-domain pair"/>
    <property type="match status" value="1"/>
</dbReference>
<dbReference type="CDD" id="cd00400">
    <property type="entry name" value="Voltage_gated_ClC"/>
    <property type="match status" value="1"/>
</dbReference>
<dbReference type="SMART" id="SM00116">
    <property type="entry name" value="CBS"/>
    <property type="match status" value="2"/>
</dbReference>
<keyword evidence="7" id="KW-0869">Chloride channel</keyword>
<reference evidence="14" key="1">
    <citation type="submission" date="2017-08" db="EMBL/GenBank/DDBJ databases">
        <title>A dynamic microbial community with high functional redundancy inhabits the cold, oxic subseafloor aquifer.</title>
        <authorList>
            <person name="Tully B.J."/>
            <person name="Wheat C.G."/>
            <person name="Glazer B.T."/>
            <person name="Huber J.A."/>
        </authorList>
    </citation>
    <scope>NUCLEOTIDE SEQUENCE [LARGE SCALE GENOMIC DNA]</scope>
</reference>
<feature type="transmembrane region" description="Helical" evidence="11">
    <location>
        <begin position="247"/>
        <end position="265"/>
    </location>
</feature>
<keyword evidence="9" id="KW-0407">Ion channel</keyword>
<dbReference type="GO" id="GO:0034707">
    <property type="term" value="C:chloride channel complex"/>
    <property type="evidence" value="ECO:0007669"/>
    <property type="project" value="UniProtKB-KW"/>
</dbReference>
<feature type="transmembrane region" description="Helical" evidence="11">
    <location>
        <begin position="172"/>
        <end position="195"/>
    </location>
</feature>
<feature type="transmembrane region" description="Helical" evidence="11">
    <location>
        <begin position="286"/>
        <end position="304"/>
    </location>
</feature>
<evidence type="ECO:0000256" key="1">
    <source>
        <dbReference type="ARBA" id="ARBA00004141"/>
    </source>
</evidence>
<dbReference type="PANTHER" id="PTHR43427">
    <property type="entry name" value="CHLORIDE CHANNEL PROTEIN CLC-E"/>
    <property type="match status" value="1"/>
</dbReference>
<dbReference type="Gene3D" id="1.10.3080.10">
    <property type="entry name" value="Clc chloride channel"/>
    <property type="match status" value="1"/>
</dbReference>
<gene>
    <name evidence="13" type="ORF">COB67_12045</name>
</gene>
<feature type="transmembrane region" description="Helical" evidence="11">
    <location>
        <begin position="380"/>
        <end position="405"/>
    </location>
</feature>
<keyword evidence="8" id="KW-0868">Chloride</keyword>
<evidence type="ECO:0000256" key="9">
    <source>
        <dbReference type="ARBA" id="ARBA00023303"/>
    </source>
</evidence>
<evidence type="ECO:0000256" key="4">
    <source>
        <dbReference type="ARBA" id="ARBA00022989"/>
    </source>
</evidence>
<evidence type="ECO:0000256" key="2">
    <source>
        <dbReference type="ARBA" id="ARBA00022448"/>
    </source>
</evidence>
<evidence type="ECO:0000313" key="13">
    <source>
        <dbReference type="EMBL" id="PCI24037.1"/>
    </source>
</evidence>
<protein>
    <submittedName>
        <fullName evidence="13">Cl-channel voltage-gated family protein</fullName>
    </submittedName>
</protein>
<evidence type="ECO:0000256" key="5">
    <source>
        <dbReference type="ARBA" id="ARBA00023065"/>
    </source>
</evidence>
<keyword evidence="6 11" id="KW-0472">Membrane</keyword>
<feature type="transmembrane region" description="Helical" evidence="11">
    <location>
        <begin position="125"/>
        <end position="152"/>
    </location>
</feature>
<dbReference type="EMBL" id="NVSR01000129">
    <property type="protein sequence ID" value="PCI24037.1"/>
    <property type="molecule type" value="Genomic_DNA"/>
</dbReference>
<dbReference type="InterPro" id="IPR046342">
    <property type="entry name" value="CBS_dom_sf"/>
</dbReference>
<keyword evidence="3 11" id="KW-0812">Transmembrane</keyword>
<dbReference type="PRINTS" id="PR00762">
    <property type="entry name" value="CLCHANNEL"/>
</dbReference>
<dbReference type="GO" id="GO:0005254">
    <property type="term" value="F:chloride channel activity"/>
    <property type="evidence" value="ECO:0007669"/>
    <property type="project" value="UniProtKB-KW"/>
</dbReference>
<name>A0A2A4STF0_9DELT</name>
<evidence type="ECO:0000313" key="14">
    <source>
        <dbReference type="Proteomes" id="UP000218113"/>
    </source>
</evidence>
<dbReference type="SUPFAM" id="SSF81340">
    <property type="entry name" value="Clc chloride channel"/>
    <property type="match status" value="1"/>
</dbReference>
<comment type="caution">
    <text evidence="13">The sequence shown here is derived from an EMBL/GenBank/DDBJ whole genome shotgun (WGS) entry which is preliminary data.</text>
</comment>
<evidence type="ECO:0000256" key="8">
    <source>
        <dbReference type="ARBA" id="ARBA00023214"/>
    </source>
</evidence>
<keyword evidence="4 11" id="KW-1133">Transmembrane helix</keyword>
<dbReference type="Pfam" id="PF00654">
    <property type="entry name" value="Voltage_CLC"/>
    <property type="match status" value="1"/>
</dbReference>
<dbReference type="InterPro" id="IPR014743">
    <property type="entry name" value="Cl-channel_core"/>
</dbReference>
<feature type="transmembrane region" description="Helical" evidence="11">
    <location>
        <begin position="62"/>
        <end position="91"/>
    </location>
</feature>
<evidence type="ECO:0000256" key="11">
    <source>
        <dbReference type="SAM" id="Phobius"/>
    </source>
</evidence>
<feature type="transmembrane region" description="Helical" evidence="11">
    <location>
        <begin position="412"/>
        <end position="432"/>
    </location>
</feature>
<dbReference type="Proteomes" id="UP000218113">
    <property type="component" value="Unassembled WGS sequence"/>
</dbReference>
<feature type="transmembrane region" description="Helical" evidence="11">
    <location>
        <begin position="35"/>
        <end position="56"/>
    </location>
</feature>
<organism evidence="13 14">
    <name type="scientific">SAR324 cluster bacterium</name>
    <dbReference type="NCBI Taxonomy" id="2024889"/>
    <lineage>
        <taxon>Bacteria</taxon>
        <taxon>Deltaproteobacteria</taxon>
        <taxon>SAR324 cluster</taxon>
    </lineage>
</organism>
<evidence type="ECO:0000256" key="3">
    <source>
        <dbReference type="ARBA" id="ARBA00022692"/>
    </source>
</evidence>
<feature type="transmembrane region" description="Helical" evidence="11">
    <location>
        <begin position="344"/>
        <end position="368"/>
    </location>
</feature>
<dbReference type="InterPro" id="IPR001807">
    <property type="entry name" value="ClC"/>
</dbReference>
<accession>A0A2A4STF0</accession>